<evidence type="ECO:0000313" key="2">
    <source>
        <dbReference type="EMBL" id="EFC39072.1"/>
    </source>
</evidence>
<gene>
    <name evidence="2" type="ORF">NAEGRDRAFT_81403</name>
</gene>
<sequence>MHQITFSSSVEDTDCGDYDSYSDNSNRSQDYDYYEDYESDSCGEIYETNFKDIEEITVSSICPRCRKSIGLVAYLQDYYEEGEREMGYDMAFEYDVGGGCCDSCNSEVEPEDSSLTIYSYVSGGTLLEDCDFPEVSVKLIEYYISDEDDEDYDEDEEDEDDDTTFDIAPAICLPFQGKGDCVVVRYKNLTLGIDTGYSKYFTNIPKQFNFSKSNHSYLIVTHADSDHSAAVDKFIEKAKRTPHLLFTDARKQDSFNIATVQDISKTIAYHYNDLTVTSYLPPGNNTNDRSIINIINWRGKKLVFAGDQQYSTILKVLAAKGIESVYLFHIPHHGSKHNWDCDVLIPAKNYLVTGYPTTKYPEFNSDSHFQVVRGVCEMLLLHKNFGEVIIYFTNCRLTVEDWCRIQNNERYATVKRFVRIVTTNNHQQTFSIL</sequence>
<dbReference type="InterPro" id="IPR036866">
    <property type="entry name" value="RibonucZ/Hydroxyglut_hydro"/>
</dbReference>
<dbReference type="PANTHER" id="PTHR30619:SF1">
    <property type="entry name" value="RECOMBINATION PROTEIN 2"/>
    <property type="match status" value="1"/>
</dbReference>
<dbReference type="SUPFAM" id="SSF56281">
    <property type="entry name" value="Metallo-hydrolase/oxidoreductase"/>
    <property type="match status" value="1"/>
</dbReference>
<keyword evidence="3" id="KW-1185">Reference proteome</keyword>
<evidence type="ECO:0000256" key="1">
    <source>
        <dbReference type="SAM" id="MobiDB-lite"/>
    </source>
</evidence>
<feature type="compositionally biased region" description="Low complexity" evidence="1">
    <location>
        <begin position="18"/>
        <end position="28"/>
    </location>
</feature>
<dbReference type="Gene3D" id="3.60.15.10">
    <property type="entry name" value="Ribonuclease Z/Hydroxyacylglutathione hydrolase-like"/>
    <property type="match status" value="1"/>
</dbReference>
<dbReference type="Proteomes" id="UP000006671">
    <property type="component" value="Unassembled WGS sequence"/>
</dbReference>
<reference evidence="2 3" key="1">
    <citation type="journal article" date="2010" name="Cell">
        <title>The genome of Naegleria gruberi illuminates early eukaryotic versatility.</title>
        <authorList>
            <person name="Fritz-Laylin L.K."/>
            <person name="Prochnik S.E."/>
            <person name="Ginger M.L."/>
            <person name="Dacks J.B."/>
            <person name="Carpenter M.L."/>
            <person name="Field M.C."/>
            <person name="Kuo A."/>
            <person name="Paredez A."/>
            <person name="Chapman J."/>
            <person name="Pham J."/>
            <person name="Shu S."/>
            <person name="Neupane R."/>
            <person name="Cipriano M."/>
            <person name="Mancuso J."/>
            <person name="Tu H."/>
            <person name="Salamov A."/>
            <person name="Lindquist E."/>
            <person name="Shapiro H."/>
            <person name="Lucas S."/>
            <person name="Grigoriev I.V."/>
            <person name="Cande W.Z."/>
            <person name="Fulton C."/>
            <person name="Rokhsar D.S."/>
            <person name="Dawson S.C."/>
        </authorList>
    </citation>
    <scope>NUCLEOTIDE SEQUENCE [LARGE SCALE GENOMIC DNA]</scope>
    <source>
        <strain evidence="2 3">NEG-M</strain>
    </source>
</reference>
<organism evidence="3">
    <name type="scientific">Naegleria gruberi</name>
    <name type="common">Amoeba</name>
    <dbReference type="NCBI Taxonomy" id="5762"/>
    <lineage>
        <taxon>Eukaryota</taxon>
        <taxon>Discoba</taxon>
        <taxon>Heterolobosea</taxon>
        <taxon>Tetramitia</taxon>
        <taxon>Eutetramitia</taxon>
        <taxon>Vahlkampfiidae</taxon>
        <taxon>Naegleria</taxon>
    </lineage>
</organism>
<evidence type="ECO:0000313" key="3">
    <source>
        <dbReference type="Proteomes" id="UP000006671"/>
    </source>
</evidence>
<dbReference type="KEGG" id="ngr:NAEGRDRAFT_81403"/>
<dbReference type="RefSeq" id="XP_002671816.1">
    <property type="nucleotide sequence ID" value="XM_002671770.1"/>
</dbReference>
<proteinExistence type="predicted"/>
<protein>
    <submittedName>
        <fullName evidence="2">Predicted protein</fullName>
    </submittedName>
</protein>
<dbReference type="GeneID" id="8858173"/>
<feature type="compositionally biased region" description="Polar residues" evidence="1">
    <location>
        <begin position="1"/>
        <end position="10"/>
    </location>
</feature>
<dbReference type="InterPro" id="IPR052159">
    <property type="entry name" value="Competence_DNA_uptake"/>
</dbReference>
<dbReference type="InParanoid" id="D2VVN6"/>
<accession>D2VVN6</accession>
<dbReference type="EMBL" id="GG738902">
    <property type="protein sequence ID" value="EFC39072.1"/>
    <property type="molecule type" value="Genomic_DNA"/>
</dbReference>
<feature type="region of interest" description="Disordered" evidence="1">
    <location>
        <begin position="1"/>
        <end position="30"/>
    </location>
</feature>
<dbReference type="PANTHER" id="PTHR30619">
    <property type="entry name" value="DNA INTERNALIZATION/COMPETENCE PROTEIN COMEC/REC2"/>
    <property type="match status" value="1"/>
</dbReference>
<dbReference type="AlphaFoldDB" id="D2VVN6"/>
<dbReference type="VEuPathDB" id="AmoebaDB:NAEGRDRAFT_81403"/>
<name>D2VVN6_NAEGR</name>